<evidence type="ECO:0000313" key="2">
    <source>
        <dbReference type="Proteomes" id="UP000814033"/>
    </source>
</evidence>
<reference evidence="1" key="1">
    <citation type="submission" date="2021-02" db="EMBL/GenBank/DDBJ databases">
        <authorList>
            <consortium name="DOE Joint Genome Institute"/>
            <person name="Ahrendt S."/>
            <person name="Looney B.P."/>
            <person name="Miyauchi S."/>
            <person name="Morin E."/>
            <person name="Drula E."/>
            <person name="Courty P.E."/>
            <person name="Chicoki N."/>
            <person name="Fauchery L."/>
            <person name="Kohler A."/>
            <person name="Kuo A."/>
            <person name="Labutti K."/>
            <person name="Pangilinan J."/>
            <person name="Lipzen A."/>
            <person name="Riley R."/>
            <person name="Andreopoulos W."/>
            <person name="He G."/>
            <person name="Johnson J."/>
            <person name="Barry K.W."/>
            <person name="Grigoriev I.V."/>
            <person name="Nagy L."/>
            <person name="Hibbett D."/>
            <person name="Henrissat B."/>
            <person name="Matheny P.B."/>
            <person name="Labbe J."/>
            <person name="Martin F."/>
        </authorList>
    </citation>
    <scope>NUCLEOTIDE SEQUENCE</scope>
    <source>
        <strain evidence="1">FP105234-sp</strain>
    </source>
</reference>
<dbReference type="EMBL" id="MU276332">
    <property type="protein sequence ID" value="KAI0039254.1"/>
    <property type="molecule type" value="Genomic_DNA"/>
</dbReference>
<accession>A0ACB8R5F0</accession>
<reference evidence="1" key="2">
    <citation type="journal article" date="2022" name="New Phytol.">
        <title>Evolutionary transition to the ectomycorrhizal habit in the genomes of a hyperdiverse lineage of mushroom-forming fungi.</title>
        <authorList>
            <person name="Looney B."/>
            <person name="Miyauchi S."/>
            <person name="Morin E."/>
            <person name="Drula E."/>
            <person name="Courty P.E."/>
            <person name="Kohler A."/>
            <person name="Kuo A."/>
            <person name="LaButti K."/>
            <person name="Pangilinan J."/>
            <person name="Lipzen A."/>
            <person name="Riley R."/>
            <person name="Andreopoulos W."/>
            <person name="He G."/>
            <person name="Johnson J."/>
            <person name="Nolan M."/>
            <person name="Tritt A."/>
            <person name="Barry K.W."/>
            <person name="Grigoriev I.V."/>
            <person name="Nagy L.G."/>
            <person name="Hibbett D."/>
            <person name="Henrissat B."/>
            <person name="Matheny P.B."/>
            <person name="Labbe J."/>
            <person name="Martin F.M."/>
        </authorList>
    </citation>
    <scope>NUCLEOTIDE SEQUENCE</scope>
    <source>
        <strain evidence="1">FP105234-sp</strain>
    </source>
</reference>
<organism evidence="1 2">
    <name type="scientific">Auriscalpium vulgare</name>
    <dbReference type="NCBI Taxonomy" id="40419"/>
    <lineage>
        <taxon>Eukaryota</taxon>
        <taxon>Fungi</taxon>
        <taxon>Dikarya</taxon>
        <taxon>Basidiomycota</taxon>
        <taxon>Agaricomycotina</taxon>
        <taxon>Agaricomycetes</taxon>
        <taxon>Russulales</taxon>
        <taxon>Auriscalpiaceae</taxon>
        <taxon>Auriscalpium</taxon>
    </lineage>
</organism>
<protein>
    <submittedName>
        <fullName evidence="1">Uncharacterized protein</fullName>
    </submittedName>
</protein>
<comment type="caution">
    <text evidence="1">The sequence shown here is derived from an EMBL/GenBank/DDBJ whole genome shotgun (WGS) entry which is preliminary data.</text>
</comment>
<name>A0ACB8R5F0_9AGAM</name>
<sequence>MELASQTARKRHLLGYDNIQISTSIFVEQRDDAPAKMICGTTIILYPLRDAPDEACLLAPIIARRDTLQEITLRKHIAPSPTTLASIDEHMALHITETLLQFCSMSPPARTAYQVSPLLKHQEVRPPPKGHKTQQFPMETVTIAENSTTGNARIIDDIYLRQAKMDDAGDLSNLQLGPGMFHALLNSSWVILDVHRGDAADPGSLESFITLLNKKRHGSEHPDYHAIKTTLLQVLDGLLLHAWELECGFPSLDDFMASNPTPQTLHDIGHRILQKYARAPRPSDPDDIDGVLHNTRLLIRDLLLFRTLHEGVKSGDFGRPEELFGIFTLFFCGAGARNYCAEFLHFLQNLHMVWTPDFA</sequence>
<gene>
    <name evidence="1" type="ORF">FA95DRAFT_1504441</name>
</gene>
<keyword evidence="2" id="KW-1185">Reference proteome</keyword>
<dbReference type="Proteomes" id="UP000814033">
    <property type="component" value="Unassembled WGS sequence"/>
</dbReference>
<proteinExistence type="predicted"/>
<evidence type="ECO:0000313" key="1">
    <source>
        <dbReference type="EMBL" id="KAI0039254.1"/>
    </source>
</evidence>